<evidence type="ECO:0000256" key="1">
    <source>
        <dbReference type="RuleBase" id="RU003612"/>
    </source>
</evidence>
<keyword evidence="2" id="KW-0997">Cell inner membrane</keyword>
<keyword evidence="2" id="KW-0472">Membrane</keyword>
<dbReference type="GO" id="GO:0051301">
    <property type="term" value="P:cell division"/>
    <property type="evidence" value="ECO:0007669"/>
    <property type="project" value="UniProtKB-KW"/>
</dbReference>
<dbReference type="EMBL" id="JBBUTI010000004">
    <property type="protein sequence ID" value="MEK8045850.1"/>
    <property type="molecule type" value="Genomic_DNA"/>
</dbReference>
<comment type="similarity">
    <text evidence="1">Belongs to the ZipA family.</text>
</comment>
<keyword evidence="2" id="KW-0812">Transmembrane</keyword>
<evidence type="ECO:0000256" key="2">
    <source>
        <dbReference type="RuleBase" id="RU003613"/>
    </source>
</evidence>
<evidence type="ECO:0000313" key="5">
    <source>
        <dbReference type="Proteomes" id="UP001379945"/>
    </source>
</evidence>
<keyword evidence="1" id="KW-0131">Cell cycle</keyword>
<reference evidence="4 5" key="1">
    <citation type="submission" date="2024-04" db="EMBL/GenBank/DDBJ databases">
        <title>Novel species of the genus Ideonella isolated from streams.</title>
        <authorList>
            <person name="Lu H."/>
        </authorList>
    </citation>
    <scope>NUCLEOTIDE SEQUENCE [LARGE SCALE GENOMIC DNA]</scope>
    <source>
        <strain evidence="4 5">LYT19W</strain>
    </source>
</reference>
<comment type="subcellular location">
    <subcellularLocation>
        <location evidence="2">Cell inner membrane</location>
        <topology evidence="2">Single-pass type I membrane protein</topology>
    </subcellularLocation>
</comment>
<sequence length="350" mass="37122">MTLTVALAMLAGVVLLVVVVHGAWTSRRAAPRQAQVESGATGGRVEPVLGGEAGQSDVAEAVAAAAELPRNPAVVRRSARIDALIDAIATLSIDAPVSGELALQHLPPSRRAGGKPFHIEGLNTDSGEWEVPRAGQRYGEFQAGLQMANRLGALNEIEYSEFVQKIQAFADALGAAPDFPDMLDIVARARELDGFASQHDAQLTSLLRANSIAWSVGYLQQCAGRHGFVPGAVPGRLVLTSNEEGAPPMLVLAFDHQAALADDPGHAALRELTLSLDVPQTPESAEPFAAWQECARRLADDLDATLVDDQGQPITLHAFAAIGQELQRLYRALESRDLTAGSLAARRLFS</sequence>
<proteinExistence type="inferred from homology"/>
<feature type="domain" description="ZipA C-terminal FtsZ-binding" evidence="3">
    <location>
        <begin position="199"/>
        <end position="326"/>
    </location>
</feature>
<keyword evidence="2" id="KW-1003">Cell membrane</keyword>
<name>A0ABU9C1V8_9BURK</name>
<dbReference type="Gene3D" id="3.30.1400.10">
    <property type="entry name" value="ZipA, C-terminal FtsZ-binding domain"/>
    <property type="match status" value="1"/>
</dbReference>
<keyword evidence="5" id="KW-1185">Reference proteome</keyword>
<gene>
    <name evidence="4" type="ORF">AACH00_05760</name>
</gene>
<dbReference type="Pfam" id="PF04354">
    <property type="entry name" value="ZipA_C"/>
    <property type="match status" value="1"/>
</dbReference>
<keyword evidence="1 4" id="KW-0132">Cell division</keyword>
<comment type="function">
    <text evidence="1">Essential cell division protein that stabilizes the FtsZ protofilaments by cross-linking them and that serves as a cytoplasmic membrane anchor for the Z ring. Also required for the recruitment to the septal ring of downstream cell division proteins.</text>
</comment>
<dbReference type="SUPFAM" id="SSF64383">
    <property type="entry name" value="Cell-division protein ZipA, C-terminal domain"/>
    <property type="match status" value="1"/>
</dbReference>
<protein>
    <recommendedName>
        <fullName evidence="1">Cell division protein ZipA</fullName>
    </recommendedName>
</protein>
<dbReference type="SMART" id="SM00771">
    <property type="entry name" value="ZipA_C"/>
    <property type="match status" value="1"/>
</dbReference>
<dbReference type="InterPro" id="IPR007449">
    <property type="entry name" value="ZipA_FtsZ-bd_C"/>
</dbReference>
<organism evidence="4 5">
    <name type="scientific">Ideonella margarita</name>
    <dbReference type="NCBI Taxonomy" id="2984191"/>
    <lineage>
        <taxon>Bacteria</taxon>
        <taxon>Pseudomonadati</taxon>
        <taxon>Pseudomonadota</taxon>
        <taxon>Betaproteobacteria</taxon>
        <taxon>Burkholderiales</taxon>
        <taxon>Sphaerotilaceae</taxon>
        <taxon>Ideonella</taxon>
    </lineage>
</organism>
<comment type="caution">
    <text evidence="4">The sequence shown here is derived from an EMBL/GenBank/DDBJ whole genome shotgun (WGS) entry which is preliminary data.</text>
</comment>
<accession>A0ABU9C1V8</accession>
<dbReference type="InterPro" id="IPR036765">
    <property type="entry name" value="ZipA_FtsZ-bd_C_sf"/>
</dbReference>
<evidence type="ECO:0000313" key="4">
    <source>
        <dbReference type="EMBL" id="MEK8045850.1"/>
    </source>
</evidence>
<evidence type="ECO:0000259" key="3">
    <source>
        <dbReference type="SMART" id="SM00771"/>
    </source>
</evidence>
<dbReference type="RefSeq" id="WP_341398135.1">
    <property type="nucleotide sequence ID" value="NZ_JBBUTI010000004.1"/>
</dbReference>
<dbReference type="Proteomes" id="UP001379945">
    <property type="component" value="Unassembled WGS sequence"/>
</dbReference>